<dbReference type="InterPro" id="IPR046522">
    <property type="entry name" value="DUF6699"/>
</dbReference>
<accession>A0A8H7F5H5</accession>
<reference evidence="2 3" key="1">
    <citation type="journal article" name="Sci. Rep.">
        <title>Telomere-to-telomere assembled and centromere annotated genomes of the two main subspecies of the button mushroom Agaricus bisporus reveal especially polymorphic chromosome ends.</title>
        <authorList>
            <person name="Sonnenberg A.S.M."/>
            <person name="Sedaghat-Telgerd N."/>
            <person name="Lavrijssen B."/>
            <person name="Ohm R.A."/>
            <person name="Hendrickx P.M."/>
            <person name="Scholtmeijer K."/>
            <person name="Baars J.J.P."/>
            <person name="van Peer A."/>
        </authorList>
    </citation>
    <scope>NUCLEOTIDE SEQUENCE [LARGE SCALE GENOMIC DNA]</scope>
    <source>
        <strain evidence="2 3">H119_p4</strain>
    </source>
</reference>
<dbReference type="AlphaFoldDB" id="A0A8H7F5H5"/>
<feature type="domain" description="DUF6699" evidence="1">
    <location>
        <begin position="60"/>
        <end position="172"/>
    </location>
</feature>
<dbReference type="Proteomes" id="UP000629468">
    <property type="component" value="Unassembled WGS sequence"/>
</dbReference>
<protein>
    <recommendedName>
        <fullName evidence="1">DUF6699 domain-containing protein</fullName>
    </recommendedName>
</protein>
<comment type="caution">
    <text evidence="2">The sequence shown here is derived from an EMBL/GenBank/DDBJ whole genome shotgun (WGS) entry which is preliminary data.</text>
</comment>
<evidence type="ECO:0000313" key="3">
    <source>
        <dbReference type="Proteomes" id="UP000629468"/>
    </source>
</evidence>
<name>A0A8H7F5H5_AGABI</name>
<evidence type="ECO:0000259" key="1">
    <source>
        <dbReference type="Pfam" id="PF20415"/>
    </source>
</evidence>
<dbReference type="EMBL" id="JABXXO010000005">
    <property type="protein sequence ID" value="KAF7777660.1"/>
    <property type="molecule type" value="Genomic_DNA"/>
</dbReference>
<organism evidence="2 3">
    <name type="scientific">Agaricus bisporus var. burnettii</name>
    <dbReference type="NCBI Taxonomy" id="192524"/>
    <lineage>
        <taxon>Eukaryota</taxon>
        <taxon>Fungi</taxon>
        <taxon>Dikarya</taxon>
        <taxon>Basidiomycota</taxon>
        <taxon>Agaricomycotina</taxon>
        <taxon>Agaricomycetes</taxon>
        <taxon>Agaricomycetidae</taxon>
        <taxon>Agaricales</taxon>
        <taxon>Agaricineae</taxon>
        <taxon>Agaricaceae</taxon>
        <taxon>Agaricus</taxon>
    </lineage>
</organism>
<evidence type="ECO:0000313" key="2">
    <source>
        <dbReference type="EMBL" id="KAF7777660.1"/>
    </source>
</evidence>
<gene>
    <name evidence="2" type="ORF">Agabi119p4_3732</name>
</gene>
<sequence length="197" mass="22283">MSTNINKWAPGESYGPVLSQTDLYLLKTDLEINPIFAQKFGGYHLVLDLTTGVARDADGRNSEFNAKTQPAVLPRVEQLYVISETSPWCTTVRNPAGVTMSDVCQTVWSEYTNNAITDAEMGELPQRLKDQIKGTAQRNQQPAGYGMYTPGGVRCRRVDWLRDRHFFEGLRKDEAYAKRRLGFSAPNVFIMDLNSYY</sequence>
<proteinExistence type="predicted"/>
<dbReference type="Pfam" id="PF20415">
    <property type="entry name" value="DUF6699"/>
    <property type="match status" value="1"/>
</dbReference>